<comment type="caution">
    <text evidence="1">The sequence shown here is derived from an EMBL/GenBank/DDBJ whole genome shotgun (WGS) entry which is preliminary data.</text>
</comment>
<dbReference type="InterPro" id="IPR051321">
    <property type="entry name" value="PHA/PHB_synthase"/>
</dbReference>
<dbReference type="Proteomes" id="UP001144323">
    <property type="component" value="Unassembled WGS sequence"/>
</dbReference>
<evidence type="ECO:0000313" key="1">
    <source>
        <dbReference type="EMBL" id="GLI91040.1"/>
    </source>
</evidence>
<dbReference type="PANTHER" id="PTHR36837">
    <property type="entry name" value="POLY(3-HYDROXYALKANOATE) POLYMERASE SUBUNIT PHAC"/>
    <property type="match status" value="1"/>
</dbReference>
<protein>
    <recommendedName>
        <fullName evidence="3">Polyhydroxyalkanoate synthase</fullName>
    </recommendedName>
</protein>
<evidence type="ECO:0008006" key="3">
    <source>
        <dbReference type="Google" id="ProtNLM"/>
    </source>
</evidence>
<dbReference type="RefSeq" id="WP_281799604.1">
    <property type="nucleotide sequence ID" value="NZ_BSEC01000001.1"/>
</dbReference>
<evidence type="ECO:0000313" key="2">
    <source>
        <dbReference type="Proteomes" id="UP001144323"/>
    </source>
</evidence>
<proteinExistence type="predicted"/>
<gene>
    <name evidence="1" type="ORF">LMG27198_00320</name>
</gene>
<accession>A0A9W6LPK3</accession>
<organism evidence="1 2">
    <name type="scientific">Methylocystis echinoides</name>
    <dbReference type="NCBI Taxonomy" id="29468"/>
    <lineage>
        <taxon>Bacteria</taxon>
        <taxon>Pseudomonadati</taxon>
        <taxon>Pseudomonadota</taxon>
        <taxon>Alphaproteobacteria</taxon>
        <taxon>Hyphomicrobiales</taxon>
        <taxon>Methylocystaceae</taxon>
        <taxon>Methylocystis</taxon>
    </lineage>
</organism>
<dbReference type="AlphaFoldDB" id="A0A9W6LPK3"/>
<sequence>MFVVGTESDHISPWRSVYKAHLFTDNEMTFVLTNGGHNAGIVSEPGHPGRRYHIGVRVCSEPYVSAEHWRDRARLIEGSWWPAWAGWLERRSTAELVAPPPMGAPAKGYVPLEAAPGRYVRQK</sequence>
<keyword evidence="2" id="KW-1185">Reference proteome</keyword>
<reference evidence="1" key="1">
    <citation type="journal article" date="2023" name="Int. J. Syst. Evol. Microbiol.">
        <title>Methylocystis iwaonis sp. nov., a type II methane-oxidizing bacterium from surface soil of a rice paddy field in Japan, and emended description of the genus Methylocystis (ex Whittenbury et al. 1970) Bowman et al. 1993.</title>
        <authorList>
            <person name="Kaise H."/>
            <person name="Sawadogo J.B."/>
            <person name="Alam M.S."/>
            <person name="Ueno C."/>
            <person name="Dianou D."/>
            <person name="Shinjo R."/>
            <person name="Asakawa S."/>
        </authorList>
    </citation>
    <scope>NUCLEOTIDE SEQUENCE</scope>
    <source>
        <strain evidence="1">LMG27198</strain>
    </source>
</reference>
<dbReference type="PANTHER" id="PTHR36837:SF5">
    <property type="entry name" value="POLY-3-HYDROXYBUTYRATE SYNTHASE"/>
    <property type="match status" value="1"/>
</dbReference>
<dbReference type="EMBL" id="BSEC01000001">
    <property type="protein sequence ID" value="GLI91040.1"/>
    <property type="molecule type" value="Genomic_DNA"/>
</dbReference>
<name>A0A9W6LPK3_9HYPH</name>